<reference evidence="3" key="1">
    <citation type="submission" date="2022-12" db="EMBL/GenBank/DDBJ databases">
        <authorList>
            <person name="Petersen C."/>
        </authorList>
    </citation>
    <scope>NUCLEOTIDE SEQUENCE</scope>
    <source>
        <strain evidence="3">IBT 35675</strain>
    </source>
</reference>
<dbReference type="SMART" id="SM00220">
    <property type="entry name" value="S_TKc"/>
    <property type="match status" value="1"/>
</dbReference>
<feature type="domain" description="Protein kinase" evidence="2">
    <location>
        <begin position="7"/>
        <end position="335"/>
    </location>
</feature>
<dbReference type="Pfam" id="PF00069">
    <property type="entry name" value="Pkinase"/>
    <property type="match status" value="1"/>
</dbReference>
<dbReference type="EMBL" id="JAPZBR010000008">
    <property type="protein sequence ID" value="KAJ5341145.1"/>
    <property type="molecule type" value="Genomic_DNA"/>
</dbReference>
<accession>A0A9W9QNJ0</accession>
<protein>
    <recommendedName>
        <fullName evidence="2">Protein kinase domain-containing protein</fullName>
    </recommendedName>
</protein>
<feature type="region of interest" description="Disordered" evidence="1">
    <location>
        <begin position="176"/>
        <end position="195"/>
    </location>
</feature>
<organism evidence="3 4">
    <name type="scientific">Penicillium brevicompactum</name>
    <dbReference type="NCBI Taxonomy" id="5074"/>
    <lineage>
        <taxon>Eukaryota</taxon>
        <taxon>Fungi</taxon>
        <taxon>Dikarya</taxon>
        <taxon>Ascomycota</taxon>
        <taxon>Pezizomycotina</taxon>
        <taxon>Eurotiomycetes</taxon>
        <taxon>Eurotiomycetidae</taxon>
        <taxon>Eurotiales</taxon>
        <taxon>Aspergillaceae</taxon>
        <taxon>Penicillium</taxon>
    </lineage>
</organism>
<keyword evidence="4" id="KW-1185">Reference proteome</keyword>
<dbReference type="InterPro" id="IPR011009">
    <property type="entry name" value="Kinase-like_dom_sf"/>
</dbReference>
<dbReference type="PROSITE" id="PS50011">
    <property type="entry name" value="PROTEIN_KINASE_DOM"/>
    <property type="match status" value="1"/>
</dbReference>
<dbReference type="Gene3D" id="1.10.510.10">
    <property type="entry name" value="Transferase(Phosphotransferase) domain 1"/>
    <property type="match status" value="1"/>
</dbReference>
<evidence type="ECO:0000313" key="3">
    <source>
        <dbReference type="EMBL" id="KAJ5341145.1"/>
    </source>
</evidence>
<proteinExistence type="predicted"/>
<comment type="caution">
    <text evidence="3">The sequence shown here is derived from an EMBL/GenBank/DDBJ whole genome shotgun (WGS) entry which is preliminary data.</text>
</comment>
<dbReference type="PANTHER" id="PTHR24359">
    <property type="entry name" value="SERINE/THREONINE-PROTEIN KINASE SBK1"/>
    <property type="match status" value="1"/>
</dbReference>
<reference evidence="3" key="2">
    <citation type="journal article" date="2023" name="IMA Fungus">
        <title>Comparative genomic study of the Penicillium genus elucidates a diverse pangenome and 15 lateral gene transfer events.</title>
        <authorList>
            <person name="Petersen C."/>
            <person name="Sorensen T."/>
            <person name="Nielsen M.R."/>
            <person name="Sondergaard T.E."/>
            <person name="Sorensen J.L."/>
            <person name="Fitzpatrick D.A."/>
            <person name="Frisvad J.C."/>
            <person name="Nielsen K.L."/>
        </authorList>
    </citation>
    <scope>NUCLEOTIDE SEQUENCE</scope>
    <source>
        <strain evidence="3">IBT 35675</strain>
    </source>
</reference>
<evidence type="ECO:0000313" key="4">
    <source>
        <dbReference type="Proteomes" id="UP001148299"/>
    </source>
</evidence>
<gene>
    <name evidence="3" type="ORF">N7541_010269</name>
</gene>
<name>A0A9W9QNJ0_PENBR</name>
<dbReference type="GO" id="GO:0004674">
    <property type="term" value="F:protein serine/threonine kinase activity"/>
    <property type="evidence" value="ECO:0007669"/>
    <property type="project" value="TreeGrafter"/>
</dbReference>
<dbReference type="AlphaFoldDB" id="A0A9W9QNJ0"/>
<dbReference type="PANTHER" id="PTHR24359:SF1">
    <property type="entry name" value="INHIBITOR OF NUCLEAR FACTOR KAPPA-B KINASE EPSILON SUBUNIT HOMOLOG 1-RELATED"/>
    <property type="match status" value="1"/>
</dbReference>
<dbReference type="GO" id="GO:0005524">
    <property type="term" value="F:ATP binding"/>
    <property type="evidence" value="ECO:0007669"/>
    <property type="project" value="InterPro"/>
</dbReference>
<dbReference type="SUPFAM" id="SSF56112">
    <property type="entry name" value="Protein kinase-like (PK-like)"/>
    <property type="match status" value="1"/>
</dbReference>
<evidence type="ECO:0000256" key="1">
    <source>
        <dbReference type="SAM" id="MobiDB-lite"/>
    </source>
</evidence>
<evidence type="ECO:0000259" key="2">
    <source>
        <dbReference type="PROSITE" id="PS50011"/>
    </source>
</evidence>
<dbReference type="Proteomes" id="UP001148299">
    <property type="component" value="Unassembled WGS sequence"/>
</dbReference>
<sequence>MNIQHELPNVHWIWNGSIGYVYEVHPGIVAKVLSRPDDEEEAQHNKNNFAKELAIYRKLGQNQPCPFIVQWYHLTDNCIFLEYMRHMSLSSRIQDNQIKFELTQLVIGLHKLEPLPLRLEWMDHLTQAVAFLESLNLAHGDLRPENILLDNDRLKLCDFDNTEEIGTELEAVATSYGRDLNSNETDQGEPGTPGRLGARTEQFALGCLFYYINHGYELYRDRWLTEDHREHNIAVRDRLQNMIFPELNDSEIDNIIDRCWHNKYTTISDLATHVASLRAKETGEVSQSDGSECDDDYIMKKTLCQEMEKNGLISKLSSGSPEELGFQCEFYRHAY</sequence>
<dbReference type="InterPro" id="IPR000719">
    <property type="entry name" value="Prot_kinase_dom"/>
</dbReference>